<evidence type="ECO:0000313" key="9">
    <source>
        <dbReference type="EMBL" id="MDP0589334.1"/>
    </source>
</evidence>
<sequence length="430" mass="47271">MESNAVTTKTQQVNGSLPWTHTDTKWSLSIFGAAVGAGILFLPINAGIGGIWSLIALASLLSPLTFITHRNILRFCLSSKNPVSDFNEAANEHFGKTGGLWVTIAYFAFIFPIVMAYSIALTNTVESMIINQLGWQAPERWLLSLVLVLILVGIVACNEKIILNVTAILVYPLCFVLTAISVYLIPQWSLEQFRQPVTVMGITKGFLSTLPILIFSLAYIPVCSALSQSYRSKIKNKVVVRMRTEQITVYGTSLLMLITLFFTFSCVLSLPPEELMMAKQNNISVMTLFSLRSHDQWFAAATSIVAITAIGSSFLGYYLGAREGLSGLIRQAYARAGNKGILGKARLNRISNIFYVLSLWLVGYLNLGIIDIMGVVAAPLMAVVLYLMPVYAVYQTDALKQYRSKVDFLTLTVGLVCICSYIIANAVLNP</sequence>
<evidence type="ECO:0000256" key="3">
    <source>
        <dbReference type="ARBA" id="ARBA00022475"/>
    </source>
</evidence>
<feature type="transmembrane region" description="Helical" evidence="8">
    <location>
        <begin position="141"/>
        <end position="158"/>
    </location>
</feature>
<accession>A0AA90STA3</accession>
<name>A0AA90STA3_9GAMM</name>
<dbReference type="PANTHER" id="PTHR35334:SF2">
    <property type="entry name" value="SERINE TRANSPORTER SDAC"/>
    <property type="match status" value="1"/>
</dbReference>
<dbReference type="AlphaFoldDB" id="A0AA90STA3"/>
<reference evidence="9 10" key="1">
    <citation type="journal article" date="2023" name="bioRxiv">
        <title>An intranuclear bacterial parasite of deep-sea mussels expresses apoptosis inhibitors acquired from its host.</title>
        <authorList>
            <person name="Gonzalez Porras M.A."/>
            <person name="Assie A."/>
            <person name="Tietjen M."/>
            <person name="Violette M."/>
            <person name="Kleiner M."/>
            <person name="Gruber-Vodicka H."/>
            <person name="Dubilier N."/>
            <person name="Leisch N."/>
        </authorList>
    </citation>
    <scope>NUCLEOTIDE SEQUENCE [LARGE SCALE GENOMIC DNA]</scope>
    <source>
        <strain evidence="9">IAP13</strain>
    </source>
</reference>
<feature type="transmembrane region" description="Helical" evidence="8">
    <location>
        <begin position="50"/>
        <end position="68"/>
    </location>
</feature>
<dbReference type="GO" id="GO:0005886">
    <property type="term" value="C:plasma membrane"/>
    <property type="evidence" value="ECO:0007669"/>
    <property type="project" value="UniProtKB-SubCell"/>
</dbReference>
<evidence type="ECO:0000256" key="1">
    <source>
        <dbReference type="ARBA" id="ARBA00004429"/>
    </source>
</evidence>
<evidence type="ECO:0000256" key="7">
    <source>
        <dbReference type="ARBA" id="ARBA00023136"/>
    </source>
</evidence>
<protein>
    <submittedName>
        <fullName evidence="9">Aromatic amino acid transport family protein</fullName>
    </submittedName>
</protein>
<feature type="transmembrane region" description="Helical" evidence="8">
    <location>
        <begin position="406"/>
        <end position="428"/>
    </location>
</feature>
<feature type="transmembrane region" description="Helical" evidence="8">
    <location>
        <begin position="297"/>
        <end position="320"/>
    </location>
</feature>
<keyword evidence="5 8" id="KW-0812">Transmembrane</keyword>
<keyword evidence="6 8" id="KW-1133">Transmembrane helix</keyword>
<dbReference type="EMBL" id="JASXSV010000013">
    <property type="protein sequence ID" value="MDP0589334.1"/>
    <property type="molecule type" value="Genomic_DNA"/>
</dbReference>
<evidence type="ECO:0000256" key="4">
    <source>
        <dbReference type="ARBA" id="ARBA00022519"/>
    </source>
</evidence>
<comment type="subcellular location">
    <subcellularLocation>
        <location evidence="1">Cell inner membrane</location>
        <topology evidence="1">Multi-pass membrane protein</topology>
    </subcellularLocation>
</comment>
<evidence type="ECO:0000256" key="8">
    <source>
        <dbReference type="SAM" id="Phobius"/>
    </source>
</evidence>
<gene>
    <name evidence="9" type="ORF">QS748_09155</name>
</gene>
<keyword evidence="7 8" id="KW-0472">Membrane</keyword>
<feature type="transmembrane region" description="Helical" evidence="8">
    <location>
        <begin position="205"/>
        <end position="226"/>
    </location>
</feature>
<evidence type="ECO:0000313" key="10">
    <source>
        <dbReference type="Proteomes" id="UP001178148"/>
    </source>
</evidence>
<dbReference type="InterPro" id="IPR018227">
    <property type="entry name" value="Amino_acid_transport_2"/>
</dbReference>
<dbReference type="GO" id="GO:0003333">
    <property type="term" value="P:amino acid transmembrane transport"/>
    <property type="evidence" value="ECO:0007669"/>
    <property type="project" value="InterPro"/>
</dbReference>
<feature type="transmembrane region" description="Helical" evidence="8">
    <location>
        <begin position="247"/>
        <end position="270"/>
    </location>
</feature>
<keyword evidence="2" id="KW-0813">Transport</keyword>
<feature type="transmembrane region" description="Helical" evidence="8">
    <location>
        <begin position="26"/>
        <end position="44"/>
    </location>
</feature>
<feature type="transmembrane region" description="Helical" evidence="8">
    <location>
        <begin position="376"/>
        <end position="394"/>
    </location>
</feature>
<feature type="transmembrane region" description="Helical" evidence="8">
    <location>
        <begin position="100"/>
        <end position="121"/>
    </location>
</feature>
<dbReference type="PANTHER" id="PTHR35334">
    <property type="entry name" value="SERINE TRANSPORTER"/>
    <property type="match status" value="1"/>
</dbReference>
<evidence type="ECO:0000256" key="2">
    <source>
        <dbReference type="ARBA" id="ARBA00022448"/>
    </source>
</evidence>
<feature type="transmembrane region" description="Helical" evidence="8">
    <location>
        <begin position="353"/>
        <end position="370"/>
    </location>
</feature>
<keyword evidence="3" id="KW-1003">Cell membrane</keyword>
<evidence type="ECO:0000256" key="6">
    <source>
        <dbReference type="ARBA" id="ARBA00022989"/>
    </source>
</evidence>
<feature type="transmembrane region" description="Helical" evidence="8">
    <location>
        <begin position="165"/>
        <end position="185"/>
    </location>
</feature>
<keyword evidence="10" id="KW-1185">Reference proteome</keyword>
<proteinExistence type="predicted"/>
<keyword evidence="4" id="KW-0997">Cell inner membrane</keyword>
<dbReference type="Proteomes" id="UP001178148">
    <property type="component" value="Unassembled WGS sequence"/>
</dbReference>
<organism evidence="9 10">
    <name type="scientific">Candidatus Endonucleibacter bathymodioli</name>
    <dbReference type="NCBI Taxonomy" id="539814"/>
    <lineage>
        <taxon>Bacteria</taxon>
        <taxon>Pseudomonadati</taxon>
        <taxon>Pseudomonadota</taxon>
        <taxon>Gammaproteobacteria</taxon>
        <taxon>Oceanospirillales</taxon>
        <taxon>Endozoicomonadaceae</taxon>
        <taxon>Candidatus Endonucleibacter</taxon>
    </lineage>
</organism>
<comment type="caution">
    <text evidence="9">The sequence shown here is derived from an EMBL/GenBank/DDBJ whole genome shotgun (WGS) entry which is preliminary data.</text>
</comment>
<evidence type="ECO:0000256" key="5">
    <source>
        <dbReference type="ARBA" id="ARBA00022692"/>
    </source>
</evidence>